<keyword evidence="1" id="KW-0732">Signal</keyword>
<dbReference type="EMBL" id="FNDU01000022">
    <property type="protein sequence ID" value="SDJ08115.1"/>
    <property type="molecule type" value="Genomic_DNA"/>
</dbReference>
<dbReference type="Proteomes" id="UP000199017">
    <property type="component" value="Unassembled WGS sequence"/>
</dbReference>
<dbReference type="Gene3D" id="3.40.190.10">
    <property type="entry name" value="Periplasmic binding protein-like II"/>
    <property type="match status" value="2"/>
</dbReference>
<dbReference type="AlphaFoldDB" id="A0A1G8QUX5"/>
<gene>
    <name evidence="2" type="ORF">SAMN05216352_12210</name>
</gene>
<evidence type="ECO:0008006" key="4">
    <source>
        <dbReference type="Google" id="ProtNLM"/>
    </source>
</evidence>
<dbReference type="PANTHER" id="PTHR42941:SF1">
    <property type="entry name" value="SLL1037 PROTEIN"/>
    <property type="match status" value="1"/>
</dbReference>
<dbReference type="Pfam" id="PF16868">
    <property type="entry name" value="NMT1_3"/>
    <property type="match status" value="1"/>
</dbReference>
<dbReference type="RefSeq" id="WP_091587991.1">
    <property type="nucleotide sequence ID" value="NZ_FNDU01000022.1"/>
</dbReference>
<keyword evidence="3" id="KW-1185">Reference proteome</keyword>
<dbReference type="STRING" id="930129.SAMN05216352_12210"/>
<reference evidence="2 3" key="1">
    <citation type="submission" date="2016-10" db="EMBL/GenBank/DDBJ databases">
        <authorList>
            <person name="de Groot N.N."/>
        </authorList>
    </citation>
    <scope>NUCLEOTIDE SEQUENCE [LARGE SCALE GENOMIC DNA]</scope>
    <source>
        <strain evidence="3">P4B,CCM 7963,CECT 7998,DSM 25260,IBRC-M 10614,KCTC 13821</strain>
    </source>
</reference>
<feature type="signal peptide" evidence="1">
    <location>
        <begin position="1"/>
        <end position="24"/>
    </location>
</feature>
<sequence length="353" mass="38362">MQLKINKTLGVMLAGVLLSLTACGEESESTVNGDNSASGGVNIATHPSGQAYNGAGTGIADVIKDNSDMQVSVKPYSGPASWMSIFNEQQEVNAGFLSLPDAVWAYNGESVFDESENVRALVKGNFNVAGGYTVEEDSGIDSLTDLEGRKVAADYPGNNIISVIFEAQLNSVDMTFDDLDQVPISDPNTGLQALREGRVEATFTGSPEAAGTLELDSAISIKSLNFGDYTSSEIDSIPEEEINELQSLIPGAEVIPYKGGFVPEETSLISYPTAFIGHAEQLSEDDAYNIVKSLWENYEELHPLHPWLDSWKQETMFDPDIEVPYHPGAVEFYKEIGVWNEEAEENQEQLLNE</sequence>
<proteinExistence type="predicted"/>
<dbReference type="SUPFAM" id="SSF53850">
    <property type="entry name" value="Periplasmic binding protein-like II"/>
    <property type="match status" value="1"/>
</dbReference>
<feature type="chain" id="PRO_5011643968" description="TRAP transporter solute receptor, TAXI family" evidence="1">
    <location>
        <begin position="25"/>
        <end position="353"/>
    </location>
</feature>
<protein>
    <recommendedName>
        <fullName evidence="4">TRAP transporter solute receptor, TAXI family</fullName>
    </recommendedName>
</protein>
<dbReference type="NCBIfam" id="TIGR02122">
    <property type="entry name" value="TRAP_TAXI"/>
    <property type="match status" value="1"/>
</dbReference>
<evidence type="ECO:0000313" key="3">
    <source>
        <dbReference type="Proteomes" id="UP000199017"/>
    </source>
</evidence>
<accession>A0A1G8QUX5</accession>
<dbReference type="OrthoDB" id="9776669at2"/>
<dbReference type="InterPro" id="IPR011852">
    <property type="entry name" value="TRAP_TAXI"/>
</dbReference>
<name>A0A1G8QUX5_9BACI</name>
<evidence type="ECO:0000256" key="1">
    <source>
        <dbReference type="SAM" id="SignalP"/>
    </source>
</evidence>
<dbReference type="PROSITE" id="PS51257">
    <property type="entry name" value="PROKAR_LIPOPROTEIN"/>
    <property type="match status" value="1"/>
</dbReference>
<evidence type="ECO:0000313" key="2">
    <source>
        <dbReference type="EMBL" id="SDJ08115.1"/>
    </source>
</evidence>
<organism evidence="2 3">
    <name type="scientific">Alteribacillus bidgolensis</name>
    <dbReference type="NCBI Taxonomy" id="930129"/>
    <lineage>
        <taxon>Bacteria</taxon>
        <taxon>Bacillati</taxon>
        <taxon>Bacillota</taxon>
        <taxon>Bacilli</taxon>
        <taxon>Bacillales</taxon>
        <taxon>Bacillaceae</taxon>
        <taxon>Alteribacillus</taxon>
    </lineage>
</organism>
<dbReference type="PANTHER" id="PTHR42941">
    <property type="entry name" value="SLL1037 PROTEIN"/>
    <property type="match status" value="1"/>
</dbReference>